<dbReference type="STRING" id="565033.GACE_1786"/>
<dbReference type="eggNOG" id="arCOG02048">
    <property type="taxonomic scope" value="Archaea"/>
</dbReference>
<dbReference type="KEGG" id="gac:GACE_1786"/>
<dbReference type="EMBL" id="CP009552">
    <property type="protein sequence ID" value="AIY90814.1"/>
    <property type="molecule type" value="Genomic_DNA"/>
</dbReference>
<dbReference type="Gene3D" id="3.40.50.10090">
    <property type="match status" value="2"/>
</dbReference>
<reference evidence="2 3" key="1">
    <citation type="journal article" date="2015" name="Appl. Environ. Microbiol.">
        <title>The Geoglobus acetivorans genome: Fe(III) reduction, acetate utilization, autotrophic growth, and degradation of aromatic compounds in a hyperthermophilic archaeon.</title>
        <authorList>
            <person name="Mardanov A.V."/>
            <person name="Slododkina G.B."/>
            <person name="Slobodkin A.I."/>
            <person name="Beletsky A.V."/>
            <person name="Gavrilov S.N."/>
            <person name="Kublanov I.V."/>
            <person name="Bonch-Osmolovskaya E.A."/>
            <person name="Skryabin K.G."/>
            <person name="Ravin N.V."/>
        </authorList>
    </citation>
    <scope>NUCLEOTIDE SEQUENCE [LARGE SCALE GENOMIC DNA]</scope>
    <source>
        <strain evidence="2 3">SBH6</strain>
    </source>
</reference>
<dbReference type="AlphaFoldDB" id="A0A0A7GFM3"/>
<dbReference type="InterPro" id="IPR003754">
    <property type="entry name" value="4pyrrol_synth_uPrphyn_synth"/>
</dbReference>
<evidence type="ECO:0000313" key="3">
    <source>
        <dbReference type="Proteomes" id="UP000030624"/>
    </source>
</evidence>
<feature type="domain" description="Tetrapyrrole biosynthesis uroporphyrinogen III synthase" evidence="1">
    <location>
        <begin position="15"/>
        <end position="222"/>
    </location>
</feature>
<dbReference type="Pfam" id="PF02602">
    <property type="entry name" value="HEM4"/>
    <property type="match status" value="1"/>
</dbReference>
<dbReference type="SUPFAM" id="SSF69618">
    <property type="entry name" value="HemD-like"/>
    <property type="match status" value="1"/>
</dbReference>
<dbReference type="Proteomes" id="UP000030624">
    <property type="component" value="Chromosome"/>
</dbReference>
<evidence type="ECO:0000259" key="1">
    <source>
        <dbReference type="Pfam" id="PF02602"/>
    </source>
</evidence>
<dbReference type="InterPro" id="IPR036108">
    <property type="entry name" value="4pyrrol_syn_uPrphyn_synt_sf"/>
</dbReference>
<evidence type="ECO:0000313" key="2">
    <source>
        <dbReference type="EMBL" id="AIY90814.1"/>
    </source>
</evidence>
<organism evidence="2 3">
    <name type="scientific">Geoglobus acetivorans</name>
    <dbReference type="NCBI Taxonomy" id="565033"/>
    <lineage>
        <taxon>Archaea</taxon>
        <taxon>Methanobacteriati</taxon>
        <taxon>Methanobacteriota</taxon>
        <taxon>Archaeoglobi</taxon>
        <taxon>Archaeoglobales</taxon>
        <taxon>Archaeoglobaceae</taxon>
        <taxon>Geoglobus</taxon>
    </lineage>
</organism>
<dbReference type="GeneID" id="24798363"/>
<dbReference type="GO" id="GO:0006780">
    <property type="term" value="P:uroporphyrinogen III biosynthetic process"/>
    <property type="evidence" value="ECO:0007669"/>
    <property type="project" value="InterPro"/>
</dbReference>
<gene>
    <name evidence="2" type="ORF">GACE_1786</name>
</gene>
<dbReference type="CDD" id="cd06578">
    <property type="entry name" value="HemD"/>
    <property type="match status" value="1"/>
</dbReference>
<dbReference type="PANTHER" id="PTHR40082:SF1">
    <property type="entry name" value="BLR5956 PROTEIN"/>
    <property type="match status" value="1"/>
</dbReference>
<dbReference type="InterPro" id="IPR039793">
    <property type="entry name" value="UROS/Hem4"/>
</dbReference>
<proteinExistence type="predicted"/>
<dbReference type="PANTHER" id="PTHR40082">
    <property type="entry name" value="BLR5956 PROTEIN"/>
    <property type="match status" value="1"/>
</dbReference>
<sequence>MRVAVFRPEEYLSGTADLLRSQGYDVLAVPMIGIEENDVSVRDADFTVITSQTAARIALKKNLLRGTIIAIGPKTRDVLGRESLLPSKYDSKTLYEEFREMVAGKKVNLLRSDRGDPVLNKLSEVCDLKEYQLYRIVPLKGTMQKEAVREIAGGRVDAVIFSSSMIAESFMENAREINLFERVVGQLNRIVTVAIGPPTAGKLKNFGVKALIPEEYTLDGVISLLKRLQSA</sequence>
<dbReference type="GO" id="GO:0004852">
    <property type="term" value="F:uroporphyrinogen-III synthase activity"/>
    <property type="evidence" value="ECO:0007669"/>
    <property type="project" value="InterPro"/>
</dbReference>
<accession>A0A0A7GFM3</accession>
<name>A0A0A7GFM3_GEOAI</name>
<dbReference type="HOGENOM" id="CLU_011276_9_5_2"/>
<dbReference type="RefSeq" id="WP_048092788.1">
    <property type="nucleotide sequence ID" value="NZ_CP009552.1"/>
</dbReference>
<protein>
    <submittedName>
        <fullName evidence="2">Uroporphyrinogen-III synthase</fullName>
    </submittedName>
</protein>